<evidence type="ECO:0000256" key="2">
    <source>
        <dbReference type="ARBA" id="ARBA00022771"/>
    </source>
</evidence>
<feature type="region of interest" description="Disordered" evidence="4">
    <location>
        <begin position="1"/>
        <end position="99"/>
    </location>
</feature>
<feature type="compositionally biased region" description="Basic and acidic residues" evidence="4">
    <location>
        <begin position="282"/>
        <end position="293"/>
    </location>
</feature>
<dbReference type="RefSeq" id="XP_069196354.1">
    <property type="nucleotide sequence ID" value="XM_069340763.1"/>
</dbReference>
<dbReference type="PROSITE" id="PS01359">
    <property type="entry name" value="ZF_PHD_1"/>
    <property type="match status" value="1"/>
</dbReference>
<feature type="compositionally biased region" description="Polar residues" evidence="4">
    <location>
        <begin position="450"/>
        <end position="469"/>
    </location>
</feature>
<gene>
    <name evidence="6" type="ORF">AAFC00_000151</name>
</gene>
<dbReference type="InterPro" id="IPR019786">
    <property type="entry name" value="Zinc_finger_PHD-type_CS"/>
</dbReference>
<dbReference type="InterPro" id="IPR011011">
    <property type="entry name" value="Znf_FYVE_PHD"/>
</dbReference>
<feature type="compositionally biased region" description="Basic residues" evidence="4">
    <location>
        <begin position="496"/>
        <end position="506"/>
    </location>
</feature>
<feature type="compositionally biased region" description="Low complexity" evidence="4">
    <location>
        <begin position="8"/>
        <end position="35"/>
    </location>
</feature>
<feature type="compositionally biased region" description="Low complexity" evidence="4">
    <location>
        <begin position="470"/>
        <end position="495"/>
    </location>
</feature>
<keyword evidence="7" id="KW-1185">Reference proteome</keyword>
<evidence type="ECO:0000256" key="3">
    <source>
        <dbReference type="ARBA" id="ARBA00022833"/>
    </source>
</evidence>
<sequence length="606" mass="66517">MRSSLRARNSPPNRSHPNSHSSSMTATSSSSLSSARPERNTRSHHRTSPRHKSISPASLSDRDGAIQVSGALPLARRSTRQTADDDELGGHTARGLDVDMDEDVEAGEGEDDVTRCVCGHQEYPGPPLTSDLSIEGVSEDAGGLFIQCDKCHVWQHGGCVGIMDESKSPENYFCEMCDKSLHNVMSDSRGQRYSRYLPLYPHEAKSARKASFTKDSDAKATKERENVSRASVDSTAAKRRSTMNSRQTYEDEETLRRVIEESKGEGNPSGLSIASLRKGKRGRDDSSDEYRLRHEVKRQRTNSESPDPPSTMHTASNMADSDDDNATRTSAGTSKKARSVAGESHRQKELIERDRAQTREAQRVEAAGRRQQRAGRRRGDEEAIEDTPKPESAIVLTPSQPPSPRDFAPPQAPGSSHKKGGNRKTQKRSGRNQHTKDRDFSLKDADSPHRPTSQARAQTSSGEDPQSTTAAESNSASHSKNSPSSVHEAVAPVKSKGSKAKGKNARHLAADADVNEEREKDGMSLNDMKKATTLMIDYINKAQIEVTGVRAPATHTLAIKGGPVRDPDTTRSQDRFNEMTSREMMDVLTKQIVAWQREYSEAAPAI</sequence>
<evidence type="ECO:0000313" key="6">
    <source>
        <dbReference type="EMBL" id="KAL1296672.1"/>
    </source>
</evidence>
<dbReference type="InterPro" id="IPR053051">
    <property type="entry name" value="HDAC_complex_subunit"/>
</dbReference>
<dbReference type="SMART" id="SM00249">
    <property type="entry name" value="PHD"/>
    <property type="match status" value="1"/>
</dbReference>
<keyword evidence="2" id="KW-0863">Zinc-finger</keyword>
<dbReference type="EMBL" id="JBFMKM010000018">
    <property type="protein sequence ID" value="KAL1296672.1"/>
    <property type="molecule type" value="Genomic_DNA"/>
</dbReference>
<dbReference type="Proteomes" id="UP001562354">
    <property type="component" value="Unassembled WGS sequence"/>
</dbReference>
<keyword evidence="1" id="KW-0479">Metal-binding</keyword>
<feature type="compositionally biased region" description="Basic and acidic residues" evidence="4">
    <location>
        <begin position="434"/>
        <end position="449"/>
    </location>
</feature>
<feature type="compositionally biased region" description="Basic and acidic residues" evidence="4">
    <location>
        <begin position="377"/>
        <end position="389"/>
    </location>
</feature>
<feature type="compositionally biased region" description="Basic and acidic residues" evidence="4">
    <location>
        <begin position="206"/>
        <end position="227"/>
    </location>
</feature>
<protein>
    <recommendedName>
        <fullName evidence="5">Zinc finger PHD-type domain-containing protein</fullName>
    </recommendedName>
</protein>
<evidence type="ECO:0000313" key="7">
    <source>
        <dbReference type="Proteomes" id="UP001562354"/>
    </source>
</evidence>
<evidence type="ECO:0000256" key="1">
    <source>
        <dbReference type="ARBA" id="ARBA00022723"/>
    </source>
</evidence>
<name>A0ABR3P1K2_9PEZI</name>
<keyword evidence="3" id="KW-0862">Zinc</keyword>
<dbReference type="PANTHER" id="PTHR47793">
    <property type="entry name" value="HISTONE DEACETYLASE COMPLEX SUBUNIT CTI6"/>
    <property type="match status" value="1"/>
</dbReference>
<dbReference type="GeneID" id="95973854"/>
<evidence type="ECO:0000259" key="5">
    <source>
        <dbReference type="SMART" id="SM00249"/>
    </source>
</evidence>
<proteinExistence type="predicted"/>
<dbReference type="Pfam" id="PF00628">
    <property type="entry name" value="PHD"/>
    <property type="match status" value="1"/>
</dbReference>
<evidence type="ECO:0000256" key="4">
    <source>
        <dbReference type="SAM" id="MobiDB-lite"/>
    </source>
</evidence>
<feature type="compositionally biased region" description="Basic residues" evidence="4">
    <location>
        <begin position="42"/>
        <end position="53"/>
    </location>
</feature>
<feature type="compositionally biased region" description="Basic and acidic residues" evidence="4">
    <location>
        <begin position="254"/>
        <end position="264"/>
    </location>
</feature>
<feature type="compositionally biased region" description="Basic and acidic residues" evidence="4">
    <location>
        <begin position="343"/>
        <end position="368"/>
    </location>
</feature>
<dbReference type="PANTHER" id="PTHR47793:SF1">
    <property type="entry name" value="HISTONE DEACETYLASE COMPLEX SUBUNIT CTI6"/>
    <property type="match status" value="1"/>
</dbReference>
<accession>A0ABR3P1K2</accession>
<dbReference type="SUPFAM" id="SSF57903">
    <property type="entry name" value="FYVE/PHD zinc finger"/>
    <property type="match status" value="1"/>
</dbReference>
<dbReference type="InterPro" id="IPR013083">
    <property type="entry name" value="Znf_RING/FYVE/PHD"/>
</dbReference>
<dbReference type="Gene3D" id="3.30.40.10">
    <property type="entry name" value="Zinc/RING finger domain, C3HC4 (zinc finger)"/>
    <property type="match status" value="1"/>
</dbReference>
<organism evidence="6 7">
    <name type="scientific">Neodothiora populina</name>
    <dbReference type="NCBI Taxonomy" id="2781224"/>
    <lineage>
        <taxon>Eukaryota</taxon>
        <taxon>Fungi</taxon>
        <taxon>Dikarya</taxon>
        <taxon>Ascomycota</taxon>
        <taxon>Pezizomycotina</taxon>
        <taxon>Dothideomycetes</taxon>
        <taxon>Dothideomycetidae</taxon>
        <taxon>Dothideales</taxon>
        <taxon>Dothioraceae</taxon>
        <taxon>Neodothiora</taxon>
    </lineage>
</organism>
<feature type="compositionally biased region" description="Basic residues" evidence="4">
    <location>
        <begin position="416"/>
        <end position="433"/>
    </location>
</feature>
<comment type="caution">
    <text evidence="6">The sequence shown here is derived from an EMBL/GenBank/DDBJ whole genome shotgun (WGS) entry which is preliminary data.</text>
</comment>
<reference evidence="6 7" key="1">
    <citation type="submission" date="2024-07" db="EMBL/GenBank/DDBJ databases">
        <title>Draft sequence of the Neodothiora populina.</title>
        <authorList>
            <person name="Drown D.D."/>
            <person name="Schuette U.S."/>
            <person name="Buechlein A.B."/>
            <person name="Rusch D.R."/>
            <person name="Winton L.W."/>
            <person name="Adams G.A."/>
        </authorList>
    </citation>
    <scope>NUCLEOTIDE SEQUENCE [LARGE SCALE GENOMIC DNA]</scope>
    <source>
        <strain evidence="6 7">CPC 39397</strain>
    </source>
</reference>
<feature type="region of interest" description="Disordered" evidence="4">
    <location>
        <begin position="206"/>
        <end position="522"/>
    </location>
</feature>
<feature type="domain" description="Zinc finger PHD-type" evidence="5">
    <location>
        <begin position="115"/>
        <end position="178"/>
    </location>
</feature>
<dbReference type="InterPro" id="IPR019787">
    <property type="entry name" value="Znf_PHD-finger"/>
</dbReference>
<dbReference type="InterPro" id="IPR001965">
    <property type="entry name" value="Znf_PHD"/>
</dbReference>